<dbReference type="Proteomes" id="UP000008710">
    <property type="component" value="Chromosome"/>
</dbReference>
<evidence type="ECO:0000313" key="3">
    <source>
        <dbReference type="Proteomes" id="UP000008710"/>
    </source>
</evidence>
<proteinExistence type="predicted"/>
<sequence length="156" mass="17869">MPRVREPALTVSAPGLDRSRRYGGTAGRRNRYPPHPFFRLVTSDATDRGSAAPTRYIRPHPRRRNDRYHHCNSALRTEVAALGRRRSDADIFVEFGLTPVQYFRRLEQILMKKHFLHSLGITPTVSAQLQLICQVRLACHSTKNALAHDDTRLSTR</sequence>
<dbReference type="EMBL" id="CP000431">
    <property type="protein sequence ID" value="ABG95025.1"/>
    <property type="molecule type" value="Genomic_DNA"/>
</dbReference>
<dbReference type="KEGG" id="rha:RHA1_ro03222"/>
<accession>Q0SBR1</accession>
<feature type="region of interest" description="Disordered" evidence="1">
    <location>
        <begin position="1"/>
        <end position="64"/>
    </location>
</feature>
<gene>
    <name evidence="2" type="ordered locus">RHA1_ro03222</name>
</gene>
<evidence type="ECO:0000313" key="2">
    <source>
        <dbReference type="EMBL" id="ABG95025.1"/>
    </source>
</evidence>
<evidence type="ECO:0008006" key="4">
    <source>
        <dbReference type="Google" id="ProtNLM"/>
    </source>
</evidence>
<evidence type="ECO:0000256" key="1">
    <source>
        <dbReference type="SAM" id="MobiDB-lite"/>
    </source>
</evidence>
<name>Q0SBR1_RHOJR</name>
<dbReference type="AlphaFoldDB" id="Q0SBR1"/>
<dbReference type="HOGENOM" id="CLU_1685224_0_0_11"/>
<organism evidence="2 3">
    <name type="scientific">Rhodococcus jostii (strain RHA1)</name>
    <dbReference type="NCBI Taxonomy" id="101510"/>
    <lineage>
        <taxon>Bacteria</taxon>
        <taxon>Bacillati</taxon>
        <taxon>Actinomycetota</taxon>
        <taxon>Actinomycetes</taxon>
        <taxon>Mycobacteriales</taxon>
        <taxon>Nocardiaceae</taxon>
        <taxon>Rhodococcus</taxon>
    </lineage>
</organism>
<reference evidence="3" key="1">
    <citation type="journal article" date="2006" name="Proc. Natl. Acad. Sci. U.S.A.">
        <title>The complete genome of Rhodococcus sp. RHA1 provides insights into a catabolic powerhouse.</title>
        <authorList>
            <person name="McLeod M.P."/>
            <person name="Warren R.L."/>
            <person name="Hsiao W.W.L."/>
            <person name="Araki N."/>
            <person name="Myhre M."/>
            <person name="Fernandes C."/>
            <person name="Miyazawa D."/>
            <person name="Wong W."/>
            <person name="Lillquist A.L."/>
            <person name="Wang D."/>
            <person name="Dosanjh M."/>
            <person name="Hara H."/>
            <person name="Petrescu A."/>
            <person name="Morin R.D."/>
            <person name="Yang G."/>
            <person name="Stott J.M."/>
            <person name="Schein J.E."/>
            <person name="Shin H."/>
            <person name="Smailus D."/>
            <person name="Siddiqui A.S."/>
            <person name="Marra M.A."/>
            <person name="Jones S.J.M."/>
            <person name="Holt R."/>
            <person name="Brinkman F.S.L."/>
            <person name="Miyauchi K."/>
            <person name="Fukuda M."/>
            <person name="Davies J.E."/>
            <person name="Mohn W.W."/>
            <person name="Eltis L.D."/>
        </authorList>
    </citation>
    <scope>NUCLEOTIDE SEQUENCE [LARGE SCALE GENOMIC DNA]</scope>
    <source>
        <strain evidence="3">RHA1</strain>
    </source>
</reference>
<protein>
    <recommendedName>
        <fullName evidence="4">DUF3263 domain-containing protein</fullName>
    </recommendedName>
</protein>